<protein>
    <submittedName>
        <fullName evidence="2">Uncharacterized protein</fullName>
    </submittedName>
</protein>
<organism evidence="1 2">
    <name type="scientific">Panagrolaimus sp. PS1159</name>
    <dbReference type="NCBI Taxonomy" id="55785"/>
    <lineage>
        <taxon>Eukaryota</taxon>
        <taxon>Metazoa</taxon>
        <taxon>Ecdysozoa</taxon>
        <taxon>Nematoda</taxon>
        <taxon>Chromadorea</taxon>
        <taxon>Rhabditida</taxon>
        <taxon>Tylenchina</taxon>
        <taxon>Panagrolaimomorpha</taxon>
        <taxon>Panagrolaimoidea</taxon>
        <taxon>Panagrolaimidae</taxon>
        <taxon>Panagrolaimus</taxon>
    </lineage>
</organism>
<evidence type="ECO:0000313" key="2">
    <source>
        <dbReference type="WBParaSite" id="PS1159_v2.g6278.t1"/>
    </source>
</evidence>
<sequence>MQIIYYFLLGILLLPIFTFSFILFPKFEAAENGLFKHSINKRNFKISPSLSESEPGVVIRLTEKLLNLLTSERSKEYLMKQFNGFTTPDFQFKALQMNINIYKTSLIKIESPEIDFKFKTPHSFSIKTSGGFAQFRGMYKGVYRTCRDGKVYIDLSGLNLSLQVDLTRSDDGKKFIPKISNCEFSVNEIFVEMKRPLFPQATDAYKKIFLDYLSKEMCKFAEKYATKIGEKFHETLENSPISLKELELHKFDSTLIREPILDKNNLFFALNGKFGEKEENERSRVEMFESDTIHMIYTYISDFVFNEYLESFKNKELKIEEISKLNELIKNQNLLDSYEKVELAIKFNEAPKIEFMDYGAKFLLNINAILKTSSEKLISANLKLKTLIEKFEIKALLDNENSDNYKLNAKVSIDDIEINDIVSFLPEVFNNAETLPAAIKANKDIIEEIIESNLHSLFPIETNSYLRVSTIKGFFRSKTLIFGFDFASDSHLIRHLQMP</sequence>
<proteinExistence type="predicted"/>
<evidence type="ECO:0000313" key="1">
    <source>
        <dbReference type="Proteomes" id="UP000887580"/>
    </source>
</evidence>
<reference evidence="2" key="1">
    <citation type="submission" date="2022-11" db="UniProtKB">
        <authorList>
            <consortium name="WormBaseParasite"/>
        </authorList>
    </citation>
    <scope>IDENTIFICATION</scope>
</reference>
<name>A0AC35GL13_9BILA</name>
<dbReference type="WBParaSite" id="PS1159_v2.g6278.t1">
    <property type="protein sequence ID" value="PS1159_v2.g6278.t1"/>
    <property type="gene ID" value="PS1159_v2.g6278"/>
</dbReference>
<accession>A0AC35GL13</accession>
<dbReference type="Proteomes" id="UP000887580">
    <property type="component" value="Unplaced"/>
</dbReference>